<comment type="caution">
    <text evidence="1">The sequence shown here is derived from an EMBL/GenBank/DDBJ whole genome shotgun (WGS) entry which is preliminary data.</text>
</comment>
<name>A0ACB7EPR9_NIBAL</name>
<gene>
    <name evidence="1" type="ORF">GBF38_008440</name>
</gene>
<accession>A0ACB7EPR9</accession>
<organism evidence="1 2">
    <name type="scientific">Nibea albiflora</name>
    <name type="common">Yellow drum</name>
    <name type="synonym">Corvina albiflora</name>
    <dbReference type="NCBI Taxonomy" id="240163"/>
    <lineage>
        <taxon>Eukaryota</taxon>
        <taxon>Metazoa</taxon>
        <taxon>Chordata</taxon>
        <taxon>Craniata</taxon>
        <taxon>Vertebrata</taxon>
        <taxon>Euteleostomi</taxon>
        <taxon>Actinopterygii</taxon>
        <taxon>Neopterygii</taxon>
        <taxon>Teleostei</taxon>
        <taxon>Neoteleostei</taxon>
        <taxon>Acanthomorphata</taxon>
        <taxon>Eupercaria</taxon>
        <taxon>Sciaenidae</taxon>
        <taxon>Nibea</taxon>
    </lineage>
</organism>
<sequence length="145" mass="15392">MSAPRSSSCSSSDVLSLHLFSDSPGLLQSKDTDGLQQPHTGKMLLNKERRATAPQRPRDKNVEQAAALSELFCGGADADAARSQMPIEDDETICAERKGISLQGLCVSQLRCAACDREPGAVRLAAVEPEEADGLMLLLVRLGAA</sequence>
<keyword evidence="2" id="KW-1185">Reference proteome</keyword>
<dbReference type="Proteomes" id="UP000805704">
    <property type="component" value="Chromosome 3"/>
</dbReference>
<proteinExistence type="predicted"/>
<evidence type="ECO:0000313" key="1">
    <source>
        <dbReference type="EMBL" id="KAG8004207.1"/>
    </source>
</evidence>
<reference evidence="1" key="1">
    <citation type="submission" date="2020-04" db="EMBL/GenBank/DDBJ databases">
        <title>A chromosome-scale assembly and high-density genetic map of the yellow drum (Nibea albiflora) genome.</title>
        <authorList>
            <person name="Xu D."/>
            <person name="Zhang W."/>
            <person name="Chen R."/>
            <person name="Tan P."/>
            <person name="Wang L."/>
            <person name="Song H."/>
            <person name="Tian L."/>
            <person name="Zhu Q."/>
            <person name="Wang B."/>
        </authorList>
    </citation>
    <scope>NUCLEOTIDE SEQUENCE</scope>
    <source>
        <strain evidence="1">ZJHYS-2018</strain>
    </source>
</reference>
<dbReference type="EMBL" id="CM024791">
    <property type="protein sequence ID" value="KAG8004207.1"/>
    <property type="molecule type" value="Genomic_DNA"/>
</dbReference>
<feature type="non-terminal residue" evidence="1">
    <location>
        <position position="145"/>
    </location>
</feature>
<protein>
    <submittedName>
        <fullName evidence="1">Uncharacterized protein</fullName>
    </submittedName>
</protein>
<evidence type="ECO:0000313" key="2">
    <source>
        <dbReference type="Proteomes" id="UP000805704"/>
    </source>
</evidence>